<proteinExistence type="predicted"/>
<dbReference type="GO" id="GO:0003677">
    <property type="term" value="F:DNA binding"/>
    <property type="evidence" value="ECO:0007669"/>
    <property type="project" value="InterPro"/>
</dbReference>
<dbReference type="InterPro" id="IPR010982">
    <property type="entry name" value="Lambda_DNA-bd_dom_sf"/>
</dbReference>
<dbReference type="InterPro" id="IPR014057">
    <property type="entry name" value="HI1420"/>
</dbReference>
<dbReference type="KEGG" id="dto:TOL2_C30540"/>
<evidence type="ECO:0000259" key="1">
    <source>
        <dbReference type="PROSITE" id="PS50943"/>
    </source>
</evidence>
<evidence type="ECO:0000313" key="3">
    <source>
        <dbReference type="Proteomes" id="UP000007347"/>
    </source>
</evidence>
<organism evidence="2 3">
    <name type="scientific">Desulfobacula toluolica (strain DSM 7467 / Tol2)</name>
    <dbReference type="NCBI Taxonomy" id="651182"/>
    <lineage>
        <taxon>Bacteria</taxon>
        <taxon>Pseudomonadati</taxon>
        <taxon>Thermodesulfobacteriota</taxon>
        <taxon>Desulfobacteria</taxon>
        <taxon>Desulfobacterales</taxon>
        <taxon>Desulfobacteraceae</taxon>
        <taxon>Desulfobacula</taxon>
    </lineage>
</organism>
<dbReference type="SUPFAM" id="SSF47413">
    <property type="entry name" value="lambda repressor-like DNA-binding domains"/>
    <property type="match status" value="1"/>
</dbReference>
<dbReference type="CDD" id="cd00093">
    <property type="entry name" value="HTH_XRE"/>
    <property type="match status" value="1"/>
</dbReference>
<reference evidence="2 3" key="1">
    <citation type="journal article" date="2013" name="Environ. Microbiol.">
        <title>Complete genome, catabolic sub-proteomes and key-metabolites of Desulfobacula toluolica Tol2, a marine, aromatic compound-degrading, sulfate-reducing bacterium.</title>
        <authorList>
            <person name="Wohlbrand L."/>
            <person name="Jacob J.H."/>
            <person name="Kube M."/>
            <person name="Mussmann M."/>
            <person name="Jarling R."/>
            <person name="Beck A."/>
            <person name="Amann R."/>
            <person name="Wilkes H."/>
            <person name="Reinhardt R."/>
            <person name="Rabus R."/>
        </authorList>
    </citation>
    <scope>NUCLEOTIDE SEQUENCE [LARGE SCALE GENOMIC DNA]</scope>
    <source>
        <strain evidence="3">DSM 7467 / Tol2</strain>
    </source>
</reference>
<protein>
    <submittedName>
        <fullName evidence="2">Predicted transcriptional regulator, Cro/CI family</fullName>
    </submittedName>
</protein>
<dbReference type="Pfam" id="PF21716">
    <property type="entry name" value="dnstrm_HI1420"/>
    <property type="match status" value="1"/>
</dbReference>
<dbReference type="InterPro" id="IPR001387">
    <property type="entry name" value="Cro/C1-type_HTH"/>
</dbReference>
<dbReference type="EMBL" id="FO203503">
    <property type="protein sequence ID" value="CCK81213.1"/>
    <property type="molecule type" value="Genomic_DNA"/>
</dbReference>
<sequence length="101" mass="11442">MQDMDDFIIEQLKENPGLIPDLLRDTLQDLNSEDDNFKSLMKTIFYITKSKDGGVSELARKTGLTRQSLYRMFKKGNPTLKTLVSILNGLGVRLEIKAIHG</sequence>
<evidence type="ECO:0000313" key="2">
    <source>
        <dbReference type="EMBL" id="CCK81213.1"/>
    </source>
</evidence>
<dbReference type="Gene3D" id="1.10.260.40">
    <property type="entry name" value="lambda repressor-like DNA-binding domains"/>
    <property type="match status" value="1"/>
</dbReference>
<name>K0NMF5_DESTT</name>
<dbReference type="STRING" id="651182.TOL2_C30540"/>
<gene>
    <name evidence="2" type="ordered locus">TOL2_C30540</name>
</gene>
<accession>K0NMF5</accession>
<dbReference type="PROSITE" id="PS50943">
    <property type="entry name" value="HTH_CROC1"/>
    <property type="match status" value="1"/>
</dbReference>
<keyword evidence="3" id="KW-1185">Reference proteome</keyword>
<dbReference type="Proteomes" id="UP000007347">
    <property type="component" value="Chromosome"/>
</dbReference>
<dbReference type="HOGENOM" id="CLU_137365_3_1_7"/>
<feature type="domain" description="HTH cro/C1-type" evidence="1">
    <location>
        <begin position="56"/>
        <end position="99"/>
    </location>
</feature>
<dbReference type="AlphaFoldDB" id="K0NMF5"/>